<evidence type="ECO:0000313" key="6">
    <source>
        <dbReference type="Proteomes" id="UP000049495"/>
    </source>
</evidence>
<evidence type="ECO:0000256" key="1">
    <source>
        <dbReference type="ARBA" id="ARBA00009570"/>
    </source>
</evidence>
<dbReference type="Pfam" id="PF00866">
    <property type="entry name" value="Ring_hydroxyl_B"/>
    <property type="match status" value="1"/>
</dbReference>
<evidence type="ECO:0000256" key="2">
    <source>
        <dbReference type="ARBA" id="ARBA00022797"/>
    </source>
</evidence>
<sequence length="160" mass="19303">MSVESIRQFLYKKSLLCDQKKWDEYIELFDENSEFHIPQWESELVHTTDPKAQMSLLYYSDRSGLEDRVFRIRTDKSAACKPLPRTMHEITNVIAEQDEHGNYKVTNNWVTHYHRFEVSDYFYGRSEYTLKPVDDDWKILRKFSVLLNDKVNHVLDFYHV</sequence>
<dbReference type="SUPFAM" id="SSF54427">
    <property type="entry name" value="NTF2-like"/>
    <property type="match status" value="1"/>
</dbReference>
<dbReference type="RefSeq" id="WP_048664360.1">
    <property type="nucleotide sequence ID" value="NZ_CAWQCV010000125.1"/>
</dbReference>
<dbReference type="CDD" id="cd00667">
    <property type="entry name" value="ring_hydroxylating_dioxygenases_beta"/>
    <property type="match status" value="1"/>
</dbReference>
<keyword evidence="2" id="KW-0058">Aromatic hydrocarbons catabolism</keyword>
<keyword evidence="4 5" id="KW-0560">Oxidoreductase</keyword>
<dbReference type="InterPro" id="IPR032710">
    <property type="entry name" value="NTF2-like_dom_sf"/>
</dbReference>
<dbReference type="EMBL" id="CCJV01000143">
    <property type="protein sequence ID" value="CDT69266.1"/>
    <property type="molecule type" value="Genomic_DNA"/>
</dbReference>
<name>A0A822N5W4_9VIBR</name>
<evidence type="ECO:0000313" key="5">
    <source>
        <dbReference type="EMBL" id="CDT69266.1"/>
    </source>
</evidence>
<evidence type="ECO:0000256" key="3">
    <source>
        <dbReference type="ARBA" id="ARBA00022964"/>
    </source>
</evidence>
<keyword evidence="3 5" id="KW-0223">Dioxygenase</keyword>
<proteinExistence type="inferred from homology"/>
<dbReference type="GO" id="GO:0019380">
    <property type="term" value="P:3-phenylpropionate catabolic process"/>
    <property type="evidence" value="ECO:0007669"/>
    <property type="project" value="TreeGrafter"/>
</dbReference>
<dbReference type="Gene3D" id="3.10.450.50">
    <property type="match status" value="1"/>
</dbReference>
<protein>
    <submittedName>
        <fullName evidence="5">Anthranilate 1,2-dioxygenase small subunit</fullName>
        <ecNumber evidence="5">1.14.12.1</ecNumber>
    </submittedName>
</protein>
<evidence type="ECO:0000256" key="4">
    <source>
        <dbReference type="ARBA" id="ARBA00023002"/>
    </source>
</evidence>
<reference evidence="6" key="1">
    <citation type="submission" date="2014-06" db="EMBL/GenBank/DDBJ databases">
        <authorList>
            <person name="Le Roux Frederique"/>
        </authorList>
    </citation>
    <scope>NUCLEOTIDE SEQUENCE [LARGE SCALE GENOMIC DNA]</scope>
    <source>
        <strain evidence="6">J5-5</strain>
    </source>
</reference>
<comment type="similarity">
    <text evidence="1">Belongs to the bacterial ring-hydroxylating dioxygenase beta subunit family.</text>
</comment>
<comment type="caution">
    <text evidence="5">The sequence shown here is derived from an EMBL/GenBank/DDBJ whole genome shotgun (WGS) entry which is preliminary data.</text>
</comment>
<accession>A0A822N5W4</accession>
<dbReference type="PANTHER" id="PTHR41534">
    <property type="entry name" value="BLR3401 PROTEIN"/>
    <property type="match status" value="1"/>
</dbReference>
<dbReference type="GO" id="GO:0018618">
    <property type="term" value="F:anthranilate 1,2-dioxygenase (deaminating, decarboxylating) activity"/>
    <property type="evidence" value="ECO:0007669"/>
    <property type="project" value="UniProtKB-EC"/>
</dbReference>
<dbReference type="InterPro" id="IPR017640">
    <property type="entry name" value="Anthranilate_1-2-diOase_ssu"/>
</dbReference>
<organism evidence="5 6">
    <name type="scientific">Vibrio crassostreae</name>
    <dbReference type="NCBI Taxonomy" id="246167"/>
    <lineage>
        <taxon>Bacteria</taxon>
        <taxon>Pseudomonadati</taxon>
        <taxon>Pseudomonadota</taxon>
        <taxon>Gammaproteobacteria</taxon>
        <taxon>Vibrionales</taxon>
        <taxon>Vibrionaceae</taxon>
        <taxon>Vibrio</taxon>
    </lineage>
</organism>
<gene>
    <name evidence="5" type="primary">antB</name>
    <name evidence="5" type="ORF">VCR5J5_790073</name>
</gene>
<dbReference type="AlphaFoldDB" id="A0A822N5W4"/>
<dbReference type="PANTHER" id="PTHR41534:SF1">
    <property type="entry name" value="BLR3401 PROTEIN"/>
    <property type="match status" value="1"/>
</dbReference>
<dbReference type="NCBIfam" id="TIGR03231">
    <property type="entry name" value="anthran_1_2_B"/>
    <property type="match status" value="1"/>
</dbReference>
<dbReference type="Proteomes" id="UP000049495">
    <property type="component" value="Unassembled WGS sequence"/>
</dbReference>
<dbReference type="InterPro" id="IPR000391">
    <property type="entry name" value="Rng_hydr_dOase-bsu"/>
</dbReference>
<dbReference type="EC" id="1.14.12.1" evidence="5"/>